<dbReference type="PROSITE" id="PS51898">
    <property type="entry name" value="TYR_RECOMBINASE"/>
    <property type="match status" value="1"/>
</dbReference>
<dbReference type="InterPro" id="IPR013762">
    <property type="entry name" value="Integrase-like_cat_sf"/>
</dbReference>
<proteinExistence type="predicted"/>
<dbReference type="GO" id="GO:0006310">
    <property type="term" value="P:DNA recombination"/>
    <property type="evidence" value="ECO:0007669"/>
    <property type="project" value="UniProtKB-KW"/>
</dbReference>
<evidence type="ECO:0000313" key="4">
    <source>
        <dbReference type="Proteomes" id="UP001139028"/>
    </source>
</evidence>
<evidence type="ECO:0000256" key="1">
    <source>
        <dbReference type="ARBA" id="ARBA00023172"/>
    </source>
</evidence>
<keyword evidence="1" id="KW-0233">DNA recombination</keyword>
<accession>A0A9X2J8K0</accession>
<organism evidence="3 4">
    <name type="scientific">Microbulbifer okhotskensis</name>
    <dbReference type="NCBI Taxonomy" id="2926617"/>
    <lineage>
        <taxon>Bacteria</taxon>
        <taxon>Pseudomonadati</taxon>
        <taxon>Pseudomonadota</taxon>
        <taxon>Gammaproteobacteria</taxon>
        <taxon>Cellvibrionales</taxon>
        <taxon>Microbulbiferaceae</taxon>
        <taxon>Microbulbifer</taxon>
    </lineage>
</organism>
<sequence>MAVEKLFTEQELQLLLDMNAAPPHGQRNAALIIGAVYWGLTPSELSLLQLQHVMAQSGEFYRIWTLPESVAYNGEVRELHTEDHVLPFFEAYMESRVERQLFRSNKSWYRYSDPESYFFLNDRDKEFSLSLRSKGSSDRQPVSMNSKLKQLIAKTSIQGAKPSSFRDTFIKNMYEAGCGYKELMAVSGIKGKETLDRKIRPRERELEKIFKDLFCKVKVPKTN</sequence>
<dbReference type="GO" id="GO:0015074">
    <property type="term" value="P:DNA integration"/>
    <property type="evidence" value="ECO:0007669"/>
    <property type="project" value="InterPro"/>
</dbReference>
<feature type="domain" description="Tyr recombinase" evidence="2">
    <location>
        <begin position="2"/>
        <end position="211"/>
    </location>
</feature>
<dbReference type="EMBL" id="JALBWM010000242">
    <property type="protein sequence ID" value="MCO1336930.1"/>
    <property type="molecule type" value="Genomic_DNA"/>
</dbReference>
<name>A0A9X2J8K0_9GAMM</name>
<dbReference type="InterPro" id="IPR011010">
    <property type="entry name" value="DNA_brk_join_enz"/>
</dbReference>
<dbReference type="SUPFAM" id="SSF56349">
    <property type="entry name" value="DNA breaking-rejoining enzymes"/>
    <property type="match status" value="1"/>
</dbReference>
<protein>
    <submittedName>
        <fullName evidence="3">Site-specific integrase</fullName>
    </submittedName>
</protein>
<dbReference type="AlphaFoldDB" id="A0A9X2J8K0"/>
<comment type="caution">
    <text evidence="3">The sequence shown here is derived from an EMBL/GenBank/DDBJ whole genome shotgun (WGS) entry which is preliminary data.</text>
</comment>
<gene>
    <name evidence="3" type="ORF">MO867_21620</name>
</gene>
<dbReference type="Proteomes" id="UP001139028">
    <property type="component" value="Unassembled WGS sequence"/>
</dbReference>
<dbReference type="InterPro" id="IPR002104">
    <property type="entry name" value="Integrase_catalytic"/>
</dbReference>
<keyword evidence="4" id="KW-1185">Reference proteome</keyword>
<dbReference type="CDD" id="cd00397">
    <property type="entry name" value="DNA_BRE_C"/>
    <property type="match status" value="1"/>
</dbReference>
<dbReference type="Gene3D" id="1.10.443.10">
    <property type="entry name" value="Intergrase catalytic core"/>
    <property type="match status" value="1"/>
</dbReference>
<evidence type="ECO:0000259" key="2">
    <source>
        <dbReference type="PROSITE" id="PS51898"/>
    </source>
</evidence>
<dbReference type="GO" id="GO:0003677">
    <property type="term" value="F:DNA binding"/>
    <property type="evidence" value="ECO:0007669"/>
    <property type="project" value="InterPro"/>
</dbReference>
<reference evidence="3" key="1">
    <citation type="journal article" date="2022" name="Arch. Microbiol.">
        <title>Microbulbifer okhotskensis sp. nov., isolated from a deep bottom sediment of the Okhotsk Sea.</title>
        <authorList>
            <person name="Romanenko L."/>
            <person name="Kurilenko V."/>
            <person name="Otstavnykh N."/>
            <person name="Velansky P."/>
            <person name="Isaeva M."/>
            <person name="Mikhailov V."/>
        </authorList>
    </citation>
    <scope>NUCLEOTIDE SEQUENCE</scope>
    <source>
        <strain evidence="3">OS29</strain>
    </source>
</reference>
<dbReference type="RefSeq" id="WP_252473009.1">
    <property type="nucleotide sequence ID" value="NZ_JALBWM010000242.1"/>
</dbReference>
<evidence type="ECO:0000313" key="3">
    <source>
        <dbReference type="EMBL" id="MCO1336930.1"/>
    </source>
</evidence>